<dbReference type="SUPFAM" id="SSF53271">
    <property type="entry name" value="PRTase-like"/>
    <property type="match status" value="1"/>
</dbReference>
<dbReference type="InterPro" id="IPR005764">
    <property type="entry name" value="Ade_phspho_trans"/>
</dbReference>
<dbReference type="CDD" id="cd06223">
    <property type="entry name" value="PRTases_typeI"/>
    <property type="match status" value="1"/>
</dbReference>
<dbReference type="AlphaFoldDB" id="A0A9R0IXB7"/>
<proteinExistence type="inferred from homology"/>
<accession>A0A9R0IXB7</accession>
<dbReference type="GO" id="GO:0006166">
    <property type="term" value="P:purine ribonucleoside salvage"/>
    <property type="evidence" value="ECO:0007669"/>
    <property type="project" value="UniProtKB-KW"/>
</dbReference>
<evidence type="ECO:0000256" key="10">
    <source>
        <dbReference type="ARBA" id="ARBA00022726"/>
    </source>
</evidence>
<evidence type="ECO:0000256" key="7">
    <source>
        <dbReference type="ARBA" id="ARBA00022490"/>
    </source>
</evidence>
<feature type="domain" description="Phosphoribosyltransferase" evidence="11">
    <location>
        <begin position="114"/>
        <end position="244"/>
    </location>
</feature>
<evidence type="ECO:0000313" key="13">
    <source>
        <dbReference type="RefSeq" id="XP_021857101.1"/>
    </source>
</evidence>
<dbReference type="GO" id="GO:0003999">
    <property type="term" value="F:adenine phosphoribosyltransferase activity"/>
    <property type="evidence" value="ECO:0000318"/>
    <property type="project" value="GO_Central"/>
</dbReference>
<dbReference type="EC" id="2.4.2.7" evidence="6"/>
<dbReference type="NCBIfam" id="NF002636">
    <property type="entry name" value="PRK02304.1-5"/>
    <property type="match status" value="1"/>
</dbReference>
<dbReference type="NCBIfam" id="TIGR01090">
    <property type="entry name" value="apt"/>
    <property type="match status" value="1"/>
</dbReference>
<evidence type="ECO:0000259" key="11">
    <source>
        <dbReference type="Pfam" id="PF00156"/>
    </source>
</evidence>
<dbReference type="InterPro" id="IPR050120">
    <property type="entry name" value="Adenine_PRTase"/>
</dbReference>
<evidence type="ECO:0000256" key="3">
    <source>
        <dbReference type="ARBA" id="ARBA00004659"/>
    </source>
</evidence>
<comment type="pathway">
    <text evidence="3">Purine metabolism; AMP biosynthesis via salvage pathway; AMP from adenine: step 1/1.</text>
</comment>
<comment type="similarity">
    <text evidence="4">Belongs to the purine/pyrimidine phosphoribosyltransferase family.</text>
</comment>
<dbReference type="NCBIfam" id="NF002634">
    <property type="entry name" value="PRK02304.1-3"/>
    <property type="match status" value="1"/>
</dbReference>
<comment type="catalytic activity">
    <reaction evidence="1">
        <text>AMP + diphosphate = 5-phospho-alpha-D-ribose 1-diphosphate + adenine</text>
        <dbReference type="Rhea" id="RHEA:16609"/>
        <dbReference type="ChEBI" id="CHEBI:16708"/>
        <dbReference type="ChEBI" id="CHEBI:33019"/>
        <dbReference type="ChEBI" id="CHEBI:58017"/>
        <dbReference type="ChEBI" id="CHEBI:456215"/>
        <dbReference type="EC" id="2.4.2.7"/>
    </reaction>
</comment>
<dbReference type="InterPro" id="IPR000836">
    <property type="entry name" value="PRTase_dom"/>
</dbReference>
<dbReference type="FunFam" id="3.40.50.2020:FF:000022">
    <property type="entry name" value="Adenine phosphoribosyltransferase 1"/>
    <property type="match status" value="1"/>
</dbReference>
<gene>
    <name evidence="13" type="primary">LOC110796342</name>
</gene>
<dbReference type="InterPro" id="IPR029057">
    <property type="entry name" value="PRTase-like"/>
</dbReference>
<keyword evidence="9" id="KW-0808">Transferase</keyword>
<dbReference type="GO" id="GO:0006168">
    <property type="term" value="P:adenine salvage"/>
    <property type="evidence" value="ECO:0007669"/>
    <property type="project" value="InterPro"/>
</dbReference>
<comment type="subcellular location">
    <subcellularLocation>
        <location evidence="2">Cytoplasm</location>
    </subcellularLocation>
</comment>
<keyword evidence="10" id="KW-0660">Purine salvage</keyword>
<dbReference type="Proteomes" id="UP000813463">
    <property type="component" value="Chromosome 3"/>
</dbReference>
<reference evidence="13" key="2">
    <citation type="submission" date="2025-08" db="UniProtKB">
        <authorList>
            <consortium name="RefSeq"/>
        </authorList>
    </citation>
    <scope>IDENTIFICATION</scope>
    <source>
        <tissue evidence="13">Leaf</tissue>
    </source>
</reference>
<evidence type="ECO:0000256" key="9">
    <source>
        <dbReference type="ARBA" id="ARBA00022679"/>
    </source>
</evidence>
<dbReference type="PANTHER" id="PTHR11776">
    <property type="entry name" value="ADENINE PHOSPHORIBOSYLTRANSFERASE"/>
    <property type="match status" value="1"/>
</dbReference>
<evidence type="ECO:0000256" key="1">
    <source>
        <dbReference type="ARBA" id="ARBA00000868"/>
    </source>
</evidence>
<organism evidence="12 13">
    <name type="scientific">Spinacia oleracea</name>
    <name type="common">Spinach</name>
    <dbReference type="NCBI Taxonomy" id="3562"/>
    <lineage>
        <taxon>Eukaryota</taxon>
        <taxon>Viridiplantae</taxon>
        <taxon>Streptophyta</taxon>
        <taxon>Embryophyta</taxon>
        <taxon>Tracheophyta</taxon>
        <taxon>Spermatophyta</taxon>
        <taxon>Magnoliopsida</taxon>
        <taxon>eudicotyledons</taxon>
        <taxon>Gunneridae</taxon>
        <taxon>Pentapetalae</taxon>
        <taxon>Caryophyllales</taxon>
        <taxon>Chenopodiaceae</taxon>
        <taxon>Chenopodioideae</taxon>
        <taxon>Anserineae</taxon>
        <taxon>Spinacia</taxon>
    </lineage>
</organism>
<sequence>MHPLRILSAPQTVTAASITQPQTSRAYPVLNNCCQPLSNTHTPKLSLYSSLFSLSSSLPYRRCHLRSNCVSPINMALDSEVPQDDRISRIASSIRIIPNFPKPGIMFQDITTMLLDPKAFKDTIDLFVERYKGKDISVVAGVEARGFIFGPPIALAIGAKFVPMRKPGKLPGAVISEEYSLEYGTDKMEMHVGAVEAGERAIIIDDLIATGGTLSAALKLLERVGVQVVESACLIELPELKGRERLGDNPLFVLIKSA</sequence>
<dbReference type="OrthoDB" id="363185at2759"/>
<protein>
    <recommendedName>
        <fullName evidence="6">adenine phosphoribosyltransferase</fullName>
        <ecNumber evidence="6">2.4.2.7</ecNumber>
    </recommendedName>
</protein>
<dbReference type="RefSeq" id="XP_021857101.1">
    <property type="nucleotide sequence ID" value="XM_022001409.2"/>
</dbReference>
<evidence type="ECO:0000256" key="6">
    <source>
        <dbReference type="ARBA" id="ARBA00011893"/>
    </source>
</evidence>
<evidence type="ECO:0000256" key="4">
    <source>
        <dbReference type="ARBA" id="ARBA00008391"/>
    </source>
</evidence>
<keyword evidence="8 13" id="KW-0328">Glycosyltransferase</keyword>
<dbReference type="KEGG" id="soe:110796342"/>
<evidence type="ECO:0000256" key="2">
    <source>
        <dbReference type="ARBA" id="ARBA00004496"/>
    </source>
</evidence>
<evidence type="ECO:0000256" key="8">
    <source>
        <dbReference type="ARBA" id="ARBA00022676"/>
    </source>
</evidence>
<reference evidence="12" key="1">
    <citation type="journal article" date="2021" name="Nat. Commun.">
        <title>Genomic analyses provide insights into spinach domestication and the genetic basis of agronomic traits.</title>
        <authorList>
            <person name="Cai X."/>
            <person name="Sun X."/>
            <person name="Xu C."/>
            <person name="Sun H."/>
            <person name="Wang X."/>
            <person name="Ge C."/>
            <person name="Zhang Z."/>
            <person name="Wang Q."/>
            <person name="Fei Z."/>
            <person name="Jiao C."/>
            <person name="Wang Q."/>
        </authorList>
    </citation>
    <scope>NUCLEOTIDE SEQUENCE [LARGE SCALE GENOMIC DNA]</scope>
    <source>
        <strain evidence="12">cv. Varoflay</strain>
    </source>
</reference>
<dbReference type="Pfam" id="PF00156">
    <property type="entry name" value="Pribosyltran"/>
    <property type="match status" value="1"/>
</dbReference>
<evidence type="ECO:0000256" key="5">
    <source>
        <dbReference type="ARBA" id="ARBA00011738"/>
    </source>
</evidence>
<dbReference type="GeneID" id="110796342"/>
<evidence type="ECO:0000313" key="12">
    <source>
        <dbReference type="Proteomes" id="UP000813463"/>
    </source>
</evidence>
<comment type="subunit">
    <text evidence="5">Homodimer.</text>
</comment>
<dbReference type="GO" id="GO:0005829">
    <property type="term" value="C:cytosol"/>
    <property type="evidence" value="ECO:0000318"/>
    <property type="project" value="GO_Central"/>
</dbReference>
<dbReference type="HAMAP" id="MF_00004">
    <property type="entry name" value="Aden_phosphoribosyltr"/>
    <property type="match status" value="1"/>
</dbReference>
<keyword evidence="12" id="KW-1185">Reference proteome</keyword>
<dbReference type="Gene3D" id="3.40.50.2020">
    <property type="match status" value="1"/>
</dbReference>
<keyword evidence="7" id="KW-0963">Cytoplasm</keyword>
<name>A0A9R0IXB7_SPIOL</name>
<dbReference type="PANTHER" id="PTHR11776:SF0">
    <property type="entry name" value="ADENINE PHOSPHORIBOSYLTRANSFERASE 1, CHLOROPLASTIC"/>
    <property type="match status" value="1"/>
</dbReference>